<feature type="binding site" evidence="8">
    <location>
        <position position="217"/>
    </location>
    <ligand>
        <name>dimethylallyl diphosphate</name>
        <dbReference type="ChEBI" id="CHEBI:57623"/>
    </ligand>
</feature>
<dbReference type="GO" id="GO:0050992">
    <property type="term" value="P:dimethylallyl diphosphate biosynthetic process"/>
    <property type="evidence" value="ECO:0007669"/>
    <property type="project" value="UniProtKB-UniRule"/>
</dbReference>
<keyword evidence="6 8" id="KW-0411">Iron-sulfur</keyword>
<dbReference type="PANTHER" id="PTHR10724">
    <property type="entry name" value="30S RIBOSOMAL PROTEIN S1"/>
    <property type="match status" value="1"/>
</dbReference>
<comment type="catalytic activity">
    <reaction evidence="8">
        <text>isopentenyl diphosphate + 2 oxidized [2Fe-2S]-[ferredoxin] + H2O = (2E)-4-hydroxy-3-methylbut-2-enyl diphosphate + 2 reduced [2Fe-2S]-[ferredoxin] + 2 H(+)</text>
        <dbReference type="Rhea" id="RHEA:24488"/>
        <dbReference type="Rhea" id="RHEA-COMP:10000"/>
        <dbReference type="Rhea" id="RHEA-COMP:10001"/>
        <dbReference type="ChEBI" id="CHEBI:15377"/>
        <dbReference type="ChEBI" id="CHEBI:15378"/>
        <dbReference type="ChEBI" id="CHEBI:33737"/>
        <dbReference type="ChEBI" id="CHEBI:33738"/>
        <dbReference type="ChEBI" id="CHEBI:128753"/>
        <dbReference type="ChEBI" id="CHEBI:128769"/>
        <dbReference type="EC" id="1.17.7.4"/>
    </reaction>
</comment>
<dbReference type="GO" id="GO:0019288">
    <property type="term" value="P:isopentenyl diphosphate biosynthetic process, methylerythritol 4-phosphate pathway"/>
    <property type="evidence" value="ECO:0007669"/>
    <property type="project" value="UniProtKB-UniRule"/>
</dbReference>
<feature type="domain" description="S1 motif" evidence="10">
    <location>
        <begin position="298"/>
        <end position="367"/>
    </location>
</feature>
<dbReference type="PANTHER" id="PTHR10724:SF7">
    <property type="entry name" value="SMALL RIBOSOMAL SUBUNIT PROTEIN BS1C"/>
    <property type="match status" value="1"/>
</dbReference>
<reference evidence="11 12" key="1">
    <citation type="journal article" date="2010" name="Stand. Genomic Sci.">
        <title>Complete genome sequence of Thermosediminibacter oceani type strain (JW/IW-1228P).</title>
        <authorList>
            <person name="Pitluck S."/>
            <person name="Yasawong M."/>
            <person name="Munk C."/>
            <person name="Nolan M."/>
            <person name="Lapidus A."/>
            <person name="Lucas S."/>
            <person name="Glavina Del Rio T."/>
            <person name="Tice H."/>
            <person name="Cheng J.F."/>
            <person name="Bruce D."/>
            <person name="Detter C."/>
            <person name="Tapia R."/>
            <person name="Han C."/>
            <person name="Goodwin L."/>
            <person name="Liolios K."/>
            <person name="Ivanova N."/>
            <person name="Mavromatis K."/>
            <person name="Mikhailova N."/>
            <person name="Pati A."/>
            <person name="Chen A."/>
            <person name="Palaniappan K."/>
            <person name="Land M."/>
            <person name="Hauser L."/>
            <person name="Chang Y.J."/>
            <person name="Jeffries C.D."/>
            <person name="Rohde M."/>
            <person name="Spring S."/>
            <person name="Sikorski J."/>
            <person name="Goker M."/>
            <person name="Woyke T."/>
            <person name="Bristow J."/>
            <person name="Eisen J.A."/>
            <person name="Markowitz V."/>
            <person name="Hugenholtz P."/>
            <person name="Kyrpides N.C."/>
            <person name="Klenk H.P."/>
        </authorList>
    </citation>
    <scope>NUCLEOTIDE SEQUENCE [LARGE SCALE GENOMIC DNA]</scope>
    <source>
        <strain evidence="12">ATCC BAA-1034 / DSM 16646 / JW/IW-1228P</strain>
    </source>
</reference>
<evidence type="ECO:0000256" key="3">
    <source>
        <dbReference type="ARBA" id="ARBA00022723"/>
    </source>
</evidence>
<dbReference type="HAMAP" id="MF_00191">
    <property type="entry name" value="IspH"/>
    <property type="match status" value="1"/>
</dbReference>
<feature type="binding site" evidence="8">
    <location>
        <position position="215"/>
    </location>
    <ligand>
        <name>dimethylallyl diphosphate</name>
        <dbReference type="ChEBI" id="CHEBI:57623"/>
    </ligand>
</feature>
<dbReference type="Proteomes" id="UP000000272">
    <property type="component" value="Chromosome"/>
</dbReference>
<dbReference type="UniPathway" id="UPA00059">
    <property type="reaction ID" value="UER00105"/>
</dbReference>
<dbReference type="InterPro" id="IPR035104">
    <property type="entry name" value="Ribosomal_protein_S1-like"/>
</dbReference>
<dbReference type="GO" id="GO:0005737">
    <property type="term" value="C:cytoplasm"/>
    <property type="evidence" value="ECO:0007669"/>
    <property type="project" value="UniProtKB-ARBA"/>
</dbReference>
<dbReference type="CDD" id="cd05688">
    <property type="entry name" value="S1_RPS1_repeat_ec3"/>
    <property type="match status" value="1"/>
</dbReference>
<dbReference type="GO" id="GO:0003729">
    <property type="term" value="F:mRNA binding"/>
    <property type="evidence" value="ECO:0007669"/>
    <property type="project" value="TreeGrafter"/>
</dbReference>
<keyword evidence="3 8" id="KW-0479">Metal-binding</keyword>
<evidence type="ECO:0000256" key="4">
    <source>
        <dbReference type="ARBA" id="ARBA00022980"/>
    </source>
</evidence>
<evidence type="ECO:0000256" key="6">
    <source>
        <dbReference type="ARBA" id="ARBA00023014"/>
    </source>
</evidence>
<dbReference type="GO" id="GO:0003735">
    <property type="term" value="F:structural constituent of ribosome"/>
    <property type="evidence" value="ECO:0007669"/>
    <property type="project" value="TreeGrafter"/>
</dbReference>
<accession>D9S3E0</accession>
<dbReference type="GO" id="GO:1990904">
    <property type="term" value="C:ribonucleoprotein complex"/>
    <property type="evidence" value="ECO:0007669"/>
    <property type="project" value="UniProtKB-KW"/>
</dbReference>
<feature type="binding site" evidence="8">
    <location>
        <position position="159"/>
    </location>
    <ligand>
        <name>(2E)-4-hydroxy-3-methylbut-2-enyl diphosphate</name>
        <dbReference type="ChEBI" id="CHEBI:128753"/>
    </ligand>
</feature>
<sequence>MQIIVAENAGFCFGVKNAVRLLEDLIKKREKTYTLGPIVHNQQVVEKMENLGVKAVDLDDISEGNLVIRTHGVPPDVIEQARQKGLNVIDATCPFVKKVQKLARDISEKDCTVVIIGDPNHPEVKGIKGWCPGEAVVIENEEDARKFFTDKRVGVVVQTTQTEENVKKIMDILKEKLDLAFFYNTRCNATHQRQKAAKKVAESVEVMLVVGGKNSSNTKKLAQVCQNVGAKVYHIETADEIKKEWFRGVEKVGITAGASTPDWIIKEVISKMEEISREMENQQGEVAYEDGISELAEGKIVEGTVVKVSDKEVLVNVGHKSDGIIPLNELSNLPFSSPSEIVKTGDRIKVQILKLEDNEGNLILSKKRADVIEAWRYLEEAFEKKQTVEGRVIESIKGGLLVNVKGVRGFIPASHADLKYVADLSVYVGKDLKLKVIELDRDKKRVVLSHKLFLQEEKEKLKEEIWEKVKEGQVIRGTVRKLTDFGAFVDIGGYDGLIHISDLSWQRVNHPSEVLSENQEVDVKVLKVDKERGRISLGLKQLTPDPWENIEQKYAIGQVVQGKVVKLTNFGAFVELEPGVEGLVHVSQISKKRVATPKDVLKEGETIKVKILDIKPEEKRISLSIKQALNEEQPPRKEEKGKREEKTSFPREELNVTIGDVVGDILKKGLKQ</sequence>
<evidence type="ECO:0000313" key="12">
    <source>
        <dbReference type="Proteomes" id="UP000000272"/>
    </source>
</evidence>
<feature type="binding site" evidence="8">
    <location>
        <position position="71"/>
    </location>
    <ligand>
        <name>dimethylallyl diphosphate</name>
        <dbReference type="ChEBI" id="CHEBI:57623"/>
    </ligand>
</feature>
<feature type="binding site" evidence="8">
    <location>
        <position position="216"/>
    </location>
    <ligand>
        <name>isopentenyl diphosphate</name>
        <dbReference type="ChEBI" id="CHEBI:128769"/>
    </ligand>
</feature>
<dbReference type="CDD" id="cd04465">
    <property type="entry name" value="S1_RPS1_repeat_ec2_hs2"/>
    <property type="match status" value="1"/>
</dbReference>
<dbReference type="eggNOG" id="COG0539">
    <property type="taxonomic scope" value="Bacteria"/>
</dbReference>
<feature type="binding site" evidence="8">
    <location>
        <position position="259"/>
    </location>
    <ligand>
        <name>dimethylallyl diphosphate</name>
        <dbReference type="ChEBI" id="CHEBI:57623"/>
    </ligand>
</feature>
<dbReference type="CDD" id="cd05687">
    <property type="entry name" value="S1_RPS1_repeat_ec1_hs1"/>
    <property type="match status" value="1"/>
</dbReference>
<dbReference type="Gene3D" id="2.40.50.140">
    <property type="entry name" value="Nucleic acid-binding proteins"/>
    <property type="match status" value="4"/>
</dbReference>
<feature type="binding site" evidence="8">
    <location>
        <position position="259"/>
    </location>
    <ligand>
        <name>isopentenyl diphosphate</name>
        <dbReference type="ChEBI" id="CHEBI:128769"/>
    </ligand>
</feature>
<dbReference type="GO" id="GO:0005840">
    <property type="term" value="C:ribosome"/>
    <property type="evidence" value="ECO:0007669"/>
    <property type="project" value="UniProtKB-KW"/>
</dbReference>
<feature type="binding site" evidence="8">
    <location>
        <position position="121"/>
    </location>
    <ligand>
        <name>dimethylallyl diphosphate</name>
        <dbReference type="ChEBI" id="CHEBI:57623"/>
    </ligand>
</feature>
<feature type="active site" description="Proton donor" evidence="8">
    <location>
        <position position="123"/>
    </location>
</feature>
<dbReference type="CDD" id="cd13944">
    <property type="entry name" value="lytB_ispH"/>
    <property type="match status" value="1"/>
</dbReference>
<evidence type="ECO:0000313" key="11">
    <source>
        <dbReference type="EMBL" id="ADL07917.1"/>
    </source>
</evidence>
<keyword evidence="7" id="KW-0687">Ribonucleoprotein</keyword>
<dbReference type="PRINTS" id="PR00681">
    <property type="entry name" value="RIBOSOMALS1"/>
</dbReference>
<dbReference type="SMART" id="SM00316">
    <property type="entry name" value="S1"/>
    <property type="match status" value="4"/>
</dbReference>
<dbReference type="UniPathway" id="UPA00056">
    <property type="reaction ID" value="UER00097"/>
</dbReference>
<feature type="binding site" evidence="8">
    <location>
        <position position="259"/>
    </location>
    <ligand>
        <name>(2E)-4-hydroxy-3-methylbut-2-enyl diphosphate</name>
        <dbReference type="ChEBI" id="CHEBI:128753"/>
    </ligand>
</feature>
<evidence type="ECO:0000259" key="10">
    <source>
        <dbReference type="PROSITE" id="PS50126"/>
    </source>
</evidence>
<dbReference type="InterPro" id="IPR012340">
    <property type="entry name" value="NA-bd_OB-fold"/>
</dbReference>
<feature type="binding site" evidence="8">
    <location>
        <position position="121"/>
    </location>
    <ligand>
        <name>isopentenyl diphosphate</name>
        <dbReference type="ChEBI" id="CHEBI:128769"/>
    </ligand>
</feature>
<dbReference type="SUPFAM" id="SSF50249">
    <property type="entry name" value="Nucleic acid-binding proteins"/>
    <property type="match status" value="4"/>
</dbReference>
<keyword evidence="8" id="KW-0414">Isoprene biosynthesis</keyword>
<dbReference type="InterPro" id="IPR003451">
    <property type="entry name" value="LytB/IspH"/>
</dbReference>
<feature type="domain" description="S1 motif" evidence="10">
    <location>
        <begin position="557"/>
        <end position="626"/>
    </location>
</feature>
<keyword evidence="2 8" id="KW-0004">4Fe-4S</keyword>
<dbReference type="PROSITE" id="PS50126">
    <property type="entry name" value="S1"/>
    <property type="match status" value="4"/>
</dbReference>
<dbReference type="RefSeq" id="WP_013275956.1">
    <property type="nucleotide sequence ID" value="NC_014377.1"/>
</dbReference>
<keyword evidence="4" id="KW-0689">Ribosomal protein</keyword>
<dbReference type="eggNOG" id="COG0761">
    <property type="taxonomic scope" value="Bacteria"/>
</dbReference>
<feature type="binding site" evidence="8">
    <location>
        <position position="93"/>
    </location>
    <ligand>
        <name>[4Fe-4S] cluster</name>
        <dbReference type="ChEBI" id="CHEBI:49883"/>
    </ligand>
</feature>
<feature type="binding site" evidence="8">
    <location>
        <position position="215"/>
    </location>
    <ligand>
        <name>isopentenyl diphosphate</name>
        <dbReference type="ChEBI" id="CHEBI:128769"/>
    </ligand>
</feature>
<protein>
    <recommendedName>
        <fullName evidence="8">4-hydroxy-3-methylbut-2-enyl diphosphate reductase</fullName>
        <shortName evidence="8">HMBPP reductase</shortName>
        <ecNumber evidence="8">1.17.7.4</ecNumber>
    </recommendedName>
</protein>
<gene>
    <name evidence="8" type="primary">ispH</name>
    <name evidence="11" type="ordered locus">Toce_1156</name>
</gene>
<dbReference type="Gene3D" id="3.40.1010.20">
    <property type="entry name" value="4-hydroxy-3-methylbut-2-enyl diphosphate reductase, catalytic domain"/>
    <property type="match status" value="2"/>
</dbReference>
<dbReference type="KEGG" id="toc:Toce_1156"/>
<dbReference type="FunFam" id="2.40.50.140:FF:000051">
    <property type="entry name" value="RNA-binding transcriptional accessory protein"/>
    <property type="match status" value="2"/>
</dbReference>
<dbReference type="AlphaFoldDB" id="D9S3E0"/>
<dbReference type="NCBIfam" id="NF002187">
    <property type="entry name" value="PRK01045.1-1"/>
    <property type="match status" value="1"/>
</dbReference>
<dbReference type="EMBL" id="CP002131">
    <property type="protein sequence ID" value="ADL07917.1"/>
    <property type="molecule type" value="Genomic_DNA"/>
</dbReference>
<feature type="binding site" evidence="8">
    <location>
        <position position="217"/>
    </location>
    <ligand>
        <name>isopentenyl diphosphate</name>
        <dbReference type="ChEBI" id="CHEBI:128769"/>
    </ligand>
</feature>
<comment type="similarity">
    <text evidence="1">Belongs to the bacterial ribosomal protein bS1 family.</text>
</comment>
<comment type="pathway">
    <text evidence="8">Isoprenoid biosynthesis; isopentenyl diphosphate biosynthesis via DXP pathway; isopentenyl diphosphate from 1-deoxy-D-xylulose 5-phosphate: step 6/6.</text>
</comment>
<feature type="binding site" evidence="8">
    <location>
        <position position="215"/>
    </location>
    <ligand>
        <name>(2E)-4-hydroxy-3-methylbut-2-enyl diphosphate</name>
        <dbReference type="ChEBI" id="CHEBI:128753"/>
    </ligand>
</feature>
<feature type="binding site" evidence="8">
    <location>
        <position position="40"/>
    </location>
    <ligand>
        <name>(2E)-4-hydroxy-3-methylbut-2-enyl diphosphate</name>
        <dbReference type="ChEBI" id="CHEBI:128753"/>
    </ligand>
</feature>
<feature type="domain" description="S1 motif" evidence="10">
    <location>
        <begin position="385"/>
        <end position="451"/>
    </location>
</feature>
<dbReference type="Gene3D" id="3.40.50.11270">
    <property type="match status" value="1"/>
</dbReference>
<name>D9S3E0_THEOJ</name>
<feature type="binding site" evidence="8">
    <location>
        <position position="216"/>
    </location>
    <ligand>
        <name>(2E)-4-hydroxy-3-methylbut-2-enyl diphosphate</name>
        <dbReference type="ChEBI" id="CHEBI:128753"/>
    </ligand>
</feature>
<feature type="region of interest" description="Disordered" evidence="9">
    <location>
        <begin position="627"/>
        <end position="651"/>
    </location>
</feature>
<dbReference type="Pfam" id="PF02401">
    <property type="entry name" value="LYTB"/>
    <property type="match status" value="1"/>
</dbReference>
<keyword evidence="5 8" id="KW-0408">Iron</keyword>
<dbReference type="OrthoDB" id="9804077at2"/>
<feature type="binding site" evidence="8">
    <location>
        <position position="121"/>
    </location>
    <ligand>
        <name>(2E)-4-hydroxy-3-methylbut-2-enyl diphosphate</name>
        <dbReference type="ChEBI" id="CHEBI:128753"/>
    </ligand>
</feature>
<dbReference type="EC" id="1.17.7.4" evidence="8"/>
<dbReference type="Pfam" id="PF00575">
    <property type="entry name" value="S1"/>
    <property type="match status" value="4"/>
</dbReference>
<dbReference type="NCBIfam" id="TIGR00216">
    <property type="entry name" value="ispH_lytB"/>
    <property type="match status" value="1"/>
</dbReference>
<feature type="binding site" evidence="8">
    <location>
        <position position="187"/>
    </location>
    <ligand>
        <name>[4Fe-4S] cluster</name>
        <dbReference type="ChEBI" id="CHEBI:49883"/>
    </ligand>
</feature>
<proteinExistence type="inferred from homology"/>
<evidence type="ECO:0000256" key="1">
    <source>
        <dbReference type="ARBA" id="ARBA00006767"/>
    </source>
</evidence>
<keyword evidence="8" id="KW-0560">Oxidoreductase</keyword>
<dbReference type="STRING" id="555079.Toce_1156"/>
<dbReference type="HOGENOM" id="CLU_015805_3_1_9"/>
<feature type="binding site" evidence="8">
    <location>
        <position position="216"/>
    </location>
    <ligand>
        <name>dimethylallyl diphosphate</name>
        <dbReference type="ChEBI" id="CHEBI:57623"/>
    </ligand>
</feature>
<dbReference type="GO" id="GO:0051539">
    <property type="term" value="F:4 iron, 4 sulfur cluster binding"/>
    <property type="evidence" value="ECO:0007669"/>
    <property type="project" value="UniProtKB-UniRule"/>
</dbReference>
<organism evidence="11 12">
    <name type="scientific">Thermosediminibacter oceani (strain ATCC BAA-1034 / DSM 16646 / JW/IW-1228P)</name>
    <dbReference type="NCBI Taxonomy" id="555079"/>
    <lineage>
        <taxon>Bacteria</taxon>
        <taxon>Bacillati</taxon>
        <taxon>Bacillota</taxon>
        <taxon>Clostridia</taxon>
        <taxon>Thermosediminibacterales</taxon>
        <taxon>Thermosediminibacteraceae</taxon>
        <taxon>Thermosediminibacter</taxon>
    </lineage>
</organism>
<feature type="binding site" evidence="8">
    <location>
        <position position="12"/>
    </location>
    <ligand>
        <name>[4Fe-4S] cluster</name>
        <dbReference type="ChEBI" id="CHEBI:49883"/>
    </ligand>
</feature>
<feature type="domain" description="S1 motif" evidence="10">
    <location>
        <begin position="472"/>
        <end position="540"/>
    </location>
</feature>
<dbReference type="GO" id="GO:0046872">
    <property type="term" value="F:metal ion binding"/>
    <property type="evidence" value="ECO:0007669"/>
    <property type="project" value="UniProtKB-KW"/>
</dbReference>
<feature type="compositionally biased region" description="Basic and acidic residues" evidence="9">
    <location>
        <begin position="633"/>
        <end position="651"/>
    </location>
</feature>
<dbReference type="NCBIfam" id="NF005208">
    <property type="entry name" value="PRK06676.1"/>
    <property type="match status" value="1"/>
</dbReference>
<keyword evidence="12" id="KW-1185">Reference proteome</keyword>
<dbReference type="InterPro" id="IPR050437">
    <property type="entry name" value="Ribos_protein_bS1-like"/>
</dbReference>
<dbReference type="NCBIfam" id="NF000907">
    <property type="entry name" value="PRK00087.1"/>
    <property type="match status" value="1"/>
</dbReference>
<evidence type="ECO:0000256" key="2">
    <source>
        <dbReference type="ARBA" id="ARBA00022485"/>
    </source>
</evidence>
<comment type="cofactor">
    <cofactor evidence="8">
        <name>[4Fe-4S] cluster</name>
        <dbReference type="ChEBI" id="CHEBI:49883"/>
    </cofactor>
    <text evidence="8">Binds 1 [4Fe-4S] cluster per subunit.</text>
</comment>
<feature type="binding site" evidence="8">
    <location>
        <position position="71"/>
    </location>
    <ligand>
        <name>isopentenyl diphosphate</name>
        <dbReference type="ChEBI" id="CHEBI:128769"/>
    </ligand>
</feature>
<feature type="binding site" evidence="8">
    <location>
        <position position="40"/>
    </location>
    <ligand>
        <name>dimethylallyl diphosphate</name>
        <dbReference type="ChEBI" id="CHEBI:57623"/>
    </ligand>
</feature>
<feature type="binding site" evidence="8">
    <location>
        <position position="40"/>
    </location>
    <ligand>
        <name>isopentenyl diphosphate</name>
        <dbReference type="ChEBI" id="CHEBI:128769"/>
    </ligand>
</feature>
<dbReference type="GO" id="GO:0006412">
    <property type="term" value="P:translation"/>
    <property type="evidence" value="ECO:0007669"/>
    <property type="project" value="TreeGrafter"/>
</dbReference>
<evidence type="ECO:0000256" key="7">
    <source>
        <dbReference type="ARBA" id="ARBA00023274"/>
    </source>
</evidence>
<evidence type="ECO:0000256" key="8">
    <source>
        <dbReference type="HAMAP-Rule" id="MF_00191"/>
    </source>
</evidence>
<dbReference type="InterPro" id="IPR003029">
    <property type="entry name" value="S1_domain"/>
</dbReference>
<feature type="binding site" evidence="8">
    <location>
        <position position="217"/>
    </location>
    <ligand>
        <name>(2E)-4-hydroxy-3-methylbut-2-enyl diphosphate</name>
        <dbReference type="ChEBI" id="CHEBI:128753"/>
    </ligand>
</feature>
<comment type="catalytic activity">
    <reaction evidence="8">
        <text>dimethylallyl diphosphate + 2 oxidized [2Fe-2S]-[ferredoxin] + H2O = (2E)-4-hydroxy-3-methylbut-2-enyl diphosphate + 2 reduced [2Fe-2S]-[ferredoxin] + 2 H(+)</text>
        <dbReference type="Rhea" id="RHEA:24825"/>
        <dbReference type="Rhea" id="RHEA-COMP:10000"/>
        <dbReference type="Rhea" id="RHEA-COMP:10001"/>
        <dbReference type="ChEBI" id="CHEBI:15377"/>
        <dbReference type="ChEBI" id="CHEBI:15378"/>
        <dbReference type="ChEBI" id="CHEBI:33737"/>
        <dbReference type="ChEBI" id="CHEBI:33738"/>
        <dbReference type="ChEBI" id="CHEBI:57623"/>
        <dbReference type="ChEBI" id="CHEBI:128753"/>
        <dbReference type="EC" id="1.17.7.4"/>
    </reaction>
</comment>
<evidence type="ECO:0000256" key="5">
    <source>
        <dbReference type="ARBA" id="ARBA00023004"/>
    </source>
</evidence>
<comment type="similarity">
    <text evidence="8">Belongs to the IspH family.</text>
</comment>
<comment type="pathway">
    <text evidence="8">Isoprenoid biosynthesis; dimethylallyl diphosphate biosynthesis; dimethylallyl diphosphate from (2E)-4-hydroxy-3-methylbutenyl diphosphate: step 1/1.</text>
</comment>
<comment type="function">
    <text evidence="8">Catalyzes the conversion of 1-hydroxy-2-methyl-2-(E)-butenyl 4-diphosphate (HMBPP) into a mixture of isopentenyl diphosphate (IPP) and dimethylallyl diphosphate (DMAPP). Acts in the terminal step of the DOXP/MEP pathway for isoprenoid precursor biosynthesis.</text>
</comment>
<evidence type="ECO:0000256" key="9">
    <source>
        <dbReference type="SAM" id="MobiDB-lite"/>
    </source>
</evidence>
<dbReference type="GO" id="GO:0051745">
    <property type="term" value="F:4-hydroxy-3-methylbut-2-enyl diphosphate reductase activity"/>
    <property type="evidence" value="ECO:0007669"/>
    <property type="project" value="UniProtKB-UniRule"/>
</dbReference>
<dbReference type="GO" id="GO:0016114">
    <property type="term" value="P:terpenoid biosynthetic process"/>
    <property type="evidence" value="ECO:0007669"/>
    <property type="project" value="UniProtKB-UniRule"/>
</dbReference>
<feature type="binding site" evidence="8">
    <location>
        <position position="71"/>
    </location>
    <ligand>
        <name>(2E)-4-hydroxy-3-methylbut-2-enyl diphosphate</name>
        <dbReference type="ChEBI" id="CHEBI:128753"/>
    </ligand>
</feature>